<keyword evidence="2" id="KW-1185">Reference proteome</keyword>
<organism evidence="1 2">
    <name type="scientific">Vibrio maritimus</name>
    <dbReference type="NCBI Taxonomy" id="990268"/>
    <lineage>
        <taxon>Bacteria</taxon>
        <taxon>Pseudomonadati</taxon>
        <taxon>Pseudomonadota</taxon>
        <taxon>Gammaproteobacteria</taxon>
        <taxon>Vibrionales</taxon>
        <taxon>Vibrionaceae</taxon>
        <taxon>Vibrio</taxon>
    </lineage>
</organism>
<evidence type="ECO:0000313" key="1">
    <source>
        <dbReference type="EMBL" id="GAL35918.1"/>
    </source>
</evidence>
<sequence>MQWRIAHQRIELVHITILLNKLNKSLIVIRDNRLMKVGKLMLISLSLGLYVELSIDHNIVNL</sequence>
<dbReference type="AlphaFoldDB" id="A0A090T9I8"/>
<reference evidence="1 2" key="2">
    <citation type="submission" date="2014-09" db="EMBL/GenBank/DDBJ databases">
        <authorList>
            <consortium name="NBRP consortium"/>
            <person name="Sawabe T."/>
            <person name="Meirelles P."/>
            <person name="Nakanishi M."/>
            <person name="Sayaka M."/>
            <person name="Hattori M."/>
            <person name="Ohkuma M."/>
        </authorList>
    </citation>
    <scope>NUCLEOTIDE SEQUENCE [LARGE SCALE GENOMIC DNA]</scope>
    <source>
        <strain evidence="1 2">JCM 19240</strain>
    </source>
</reference>
<evidence type="ECO:0000313" key="2">
    <source>
        <dbReference type="Proteomes" id="UP000029224"/>
    </source>
</evidence>
<gene>
    <name evidence="1" type="ORF">JCM19240_4853</name>
</gene>
<name>A0A090T9I8_9VIBR</name>
<dbReference type="EMBL" id="BBMT01000008">
    <property type="protein sequence ID" value="GAL35918.1"/>
    <property type="molecule type" value="Genomic_DNA"/>
</dbReference>
<reference evidence="1 2" key="1">
    <citation type="submission" date="2014-09" db="EMBL/GenBank/DDBJ databases">
        <title>Vibrio maritimus JCM 19240. (C210) whole genome shotgun sequence.</title>
        <authorList>
            <person name="Sawabe T."/>
            <person name="Meirelles P."/>
            <person name="Nakanishi M."/>
            <person name="Sayaka M."/>
            <person name="Hattori M."/>
            <person name="Ohkuma M."/>
        </authorList>
    </citation>
    <scope>NUCLEOTIDE SEQUENCE [LARGE SCALE GENOMIC DNA]</scope>
    <source>
        <strain evidence="1 2">JCM 19240</strain>
    </source>
</reference>
<protein>
    <submittedName>
        <fullName evidence="1">Uncharacterized protein</fullName>
    </submittedName>
</protein>
<proteinExistence type="predicted"/>
<dbReference type="Proteomes" id="UP000029224">
    <property type="component" value="Unassembled WGS sequence"/>
</dbReference>
<accession>A0A090T9I8</accession>
<comment type="caution">
    <text evidence="1">The sequence shown here is derived from an EMBL/GenBank/DDBJ whole genome shotgun (WGS) entry which is preliminary data.</text>
</comment>